<feature type="non-terminal residue" evidence="1">
    <location>
        <position position="67"/>
    </location>
</feature>
<dbReference type="EMBL" id="LCZI01000681">
    <property type="protein sequence ID" value="KKZ65243.1"/>
    <property type="molecule type" value="Genomic_DNA"/>
</dbReference>
<dbReference type="VEuPathDB" id="FungiDB:EMCG_08908"/>
<evidence type="ECO:0000313" key="1">
    <source>
        <dbReference type="EMBL" id="KKZ65243.1"/>
    </source>
</evidence>
<name>A0A0G2I468_9EURO</name>
<dbReference type="AlphaFoldDB" id="A0A0G2I468"/>
<evidence type="ECO:0000313" key="2">
    <source>
        <dbReference type="Proteomes" id="UP000034164"/>
    </source>
</evidence>
<protein>
    <submittedName>
        <fullName evidence="1">Uncharacterized protein</fullName>
    </submittedName>
</protein>
<organism evidence="1 2">
    <name type="scientific">[Emmonsia] crescens</name>
    <dbReference type="NCBI Taxonomy" id="73230"/>
    <lineage>
        <taxon>Eukaryota</taxon>
        <taxon>Fungi</taxon>
        <taxon>Dikarya</taxon>
        <taxon>Ascomycota</taxon>
        <taxon>Pezizomycotina</taxon>
        <taxon>Eurotiomycetes</taxon>
        <taxon>Eurotiomycetidae</taxon>
        <taxon>Onygenales</taxon>
        <taxon>Ajellomycetaceae</taxon>
        <taxon>Emergomyces</taxon>
    </lineage>
</organism>
<proteinExistence type="predicted"/>
<comment type="caution">
    <text evidence="1">The sequence shown here is derived from an EMBL/GenBank/DDBJ whole genome shotgun (WGS) entry which is preliminary data.</text>
</comment>
<reference evidence="2" key="1">
    <citation type="journal article" date="2015" name="PLoS Genet.">
        <title>The dynamic genome and transcriptome of the human fungal pathogen Blastomyces and close relative Emmonsia.</title>
        <authorList>
            <person name="Munoz J.F."/>
            <person name="Gauthier G.M."/>
            <person name="Desjardins C.A."/>
            <person name="Gallo J.E."/>
            <person name="Holder J."/>
            <person name="Sullivan T.D."/>
            <person name="Marty A.J."/>
            <person name="Carmen J.C."/>
            <person name="Chen Z."/>
            <person name="Ding L."/>
            <person name="Gujja S."/>
            <person name="Magrini V."/>
            <person name="Misas E."/>
            <person name="Mitreva M."/>
            <person name="Priest M."/>
            <person name="Saif S."/>
            <person name="Whiston E.A."/>
            <person name="Young S."/>
            <person name="Zeng Q."/>
            <person name="Goldman W.E."/>
            <person name="Mardis E.R."/>
            <person name="Taylor J.W."/>
            <person name="McEwen J.G."/>
            <person name="Clay O.K."/>
            <person name="Klein B.S."/>
            <person name="Cuomo C.A."/>
        </authorList>
    </citation>
    <scope>NUCLEOTIDE SEQUENCE [LARGE SCALE GENOMIC DNA]</scope>
    <source>
        <strain evidence="2">UAMH 3008</strain>
    </source>
</reference>
<accession>A0A0G2I468</accession>
<dbReference type="Proteomes" id="UP000034164">
    <property type="component" value="Unassembled WGS sequence"/>
</dbReference>
<sequence>MESGMNGTTLQELLLLINWDEQMTKDGQGLTWNKQSGDRDKSALLHSTCEIKHCMPGRSLLLLKTGT</sequence>
<gene>
    <name evidence="1" type="ORF">EMCG_08908</name>
</gene>